<proteinExistence type="predicted"/>
<feature type="transmembrane region" description="Helical" evidence="5">
    <location>
        <begin position="265"/>
        <end position="282"/>
    </location>
</feature>
<feature type="transmembrane region" description="Helical" evidence="5">
    <location>
        <begin position="52"/>
        <end position="69"/>
    </location>
</feature>
<accession>A0A1F5PK62</accession>
<organism evidence="7 8">
    <name type="scientific">Candidatus Doudnabacteria bacterium RIFCSPHIGHO2_12_FULL_48_16</name>
    <dbReference type="NCBI Taxonomy" id="1817838"/>
    <lineage>
        <taxon>Bacteria</taxon>
        <taxon>Candidatus Doudnaibacteriota</taxon>
    </lineage>
</organism>
<feature type="transmembrane region" description="Helical" evidence="5">
    <location>
        <begin position="465"/>
        <end position="485"/>
    </location>
</feature>
<feature type="transmembrane region" description="Helical" evidence="5">
    <location>
        <begin position="81"/>
        <end position="104"/>
    </location>
</feature>
<feature type="transmembrane region" description="Helical" evidence="5">
    <location>
        <begin position="139"/>
        <end position="156"/>
    </location>
</feature>
<dbReference type="EMBL" id="MFEY01000007">
    <property type="protein sequence ID" value="OGE90335.1"/>
    <property type="molecule type" value="Genomic_DNA"/>
</dbReference>
<dbReference type="Pfam" id="PF04932">
    <property type="entry name" value="Wzy_C"/>
    <property type="match status" value="1"/>
</dbReference>
<dbReference type="AlphaFoldDB" id="A0A1F5PK62"/>
<feature type="transmembrane region" description="Helical" evidence="5">
    <location>
        <begin position="401"/>
        <end position="422"/>
    </location>
</feature>
<feature type="transmembrane region" description="Helical" evidence="5">
    <location>
        <begin position="116"/>
        <end position="133"/>
    </location>
</feature>
<evidence type="ECO:0000259" key="6">
    <source>
        <dbReference type="Pfam" id="PF04932"/>
    </source>
</evidence>
<feature type="transmembrane region" description="Helical" evidence="5">
    <location>
        <begin position="233"/>
        <end position="253"/>
    </location>
</feature>
<evidence type="ECO:0000256" key="2">
    <source>
        <dbReference type="ARBA" id="ARBA00022692"/>
    </source>
</evidence>
<dbReference type="GO" id="GO:0016020">
    <property type="term" value="C:membrane"/>
    <property type="evidence" value="ECO:0007669"/>
    <property type="project" value="UniProtKB-SubCell"/>
</dbReference>
<keyword evidence="2 5" id="KW-0812">Transmembrane</keyword>
<feature type="transmembrane region" description="Helical" evidence="5">
    <location>
        <begin position="313"/>
        <end position="331"/>
    </location>
</feature>
<keyword evidence="3 5" id="KW-1133">Transmembrane helix</keyword>
<evidence type="ECO:0000313" key="8">
    <source>
        <dbReference type="Proteomes" id="UP000177682"/>
    </source>
</evidence>
<feature type="domain" description="O-antigen ligase-related" evidence="6">
    <location>
        <begin position="274"/>
        <end position="418"/>
    </location>
</feature>
<evidence type="ECO:0000313" key="7">
    <source>
        <dbReference type="EMBL" id="OGE90335.1"/>
    </source>
</evidence>
<feature type="transmembrane region" description="Helical" evidence="5">
    <location>
        <begin position="168"/>
        <end position="188"/>
    </location>
</feature>
<comment type="caution">
    <text evidence="7">The sequence shown here is derived from an EMBL/GenBank/DDBJ whole genome shotgun (WGS) entry which is preliminary data.</text>
</comment>
<reference evidence="7 8" key="1">
    <citation type="journal article" date="2016" name="Nat. Commun.">
        <title>Thousands of microbial genomes shed light on interconnected biogeochemical processes in an aquifer system.</title>
        <authorList>
            <person name="Anantharaman K."/>
            <person name="Brown C.T."/>
            <person name="Hug L.A."/>
            <person name="Sharon I."/>
            <person name="Castelle C.J."/>
            <person name="Probst A.J."/>
            <person name="Thomas B.C."/>
            <person name="Singh A."/>
            <person name="Wilkins M.J."/>
            <person name="Karaoz U."/>
            <person name="Brodie E.L."/>
            <person name="Williams K.H."/>
            <person name="Hubbard S.S."/>
            <person name="Banfield J.F."/>
        </authorList>
    </citation>
    <scope>NUCLEOTIDE SEQUENCE [LARGE SCALE GENOMIC DNA]</scope>
</reference>
<comment type="subcellular location">
    <subcellularLocation>
        <location evidence="1">Membrane</location>
        <topology evidence="1">Multi-pass membrane protein</topology>
    </subcellularLocation>
</comment>
<evidence type="ECO:0000256" key="5">
    <source>
        <dbReference type="SAM" id="Phobius"/>
    </source>
</evidence>
<keyword evidence="4 5" id="KW-0472">Membrane</keyword>
<dbReference type="PANTHER" id="PTHR37422:SF13">
    <property type="entry name" value="LIPOPOLYSACCHARIDE BIOSYNTHESIS PROTEIN PA4999-RELATED"/>
    <property type="match status" value="1"/>
</dbReference>
<evidence type="ECO:0000256" key="3">
    <source>
        <dbReference type="ARBA" id="ARBA00022989"/>
    </source>
</evidence>
<dbReference type="PANTHER" id="PTHR37422">
    <property type="entry name" value="TEICHURONIC ACID BIOSYNTHESIS PROTEIN TUAE"/>
    <property type="match status" value="1"/>
</dbReference>
<evidence type="ECO:0000256" key="1">
    <source>
        <dbReference type="ARBA" id="ARBA00004141"/>
    </source>
</evidence>
<evidence type="ECO:0000256" key="4">
    <source>
        <dbReference type="ARBA" id="ARBA00023136"/>
    </source>
</evidence>
<feature type="transmembrane region" description="Helical" evidence="5">
    <location>
        <begin position="434"/>
        <end position="453"/>
    </location>
</feature>
<sequence>MFHPPALPFINNISQKFMFHVKQFLNFLENAAWRAGVKHLSAWLMKLRFHEVFFYLFLLLLPIQTRMLYNPAQSYISWYFNYHLAIFVYLTDLILILCFLSWLVFERPRISLTSKLWLLLGLFLWVVVSVFHVKQIKLGIYGVFKWFELLLLLIYLRETFRETIQFRLSATILFILGVTQAILALWQFHVQHMLGLKFLGEYIPPLGTTGLATIDTLGGKVIRAYGTFPHPNVLASFLIFALFMGFFLVSSAFAEASAGRRETKLRLFLVSCGTILITLGIFVTFSRLAWLATAIGYLGFGIYWLWHKQWKKSLILAIIGIVSCLSAGVLTKADGTYFELLKTRVLDQNQTSITDRGFFNDLGLNLVAQHPWLGVGVGNYVPALRDLYALKAWQYQPAHNIFIFIAAESGVGALAIFVLIIIQIFRGARHGPVGPLKFSLIFLGLIFLILGQFDHYFVTIQQGRLMLFVVLGLLAALPNLQHEILNDKL</sequence>
<name>A0A1F5PK62_9BACT</name>
<protein>
    <recommendedName>
        <fullName evidence="6">O-antigen ligase-related domain-containing protein</fullName>
    </recommendedName>
</protein>
<dbReference type="InterPro" id="IPR051533">
    <property type="entry name" value="WaaL-like"/>
</dbReference>
<dbReference type="InterPro" id="IPR007016">
    <property type="entry name" value="O-antigen_ligase-rel_domated"/>
</dbReference>
<dbReference type="Proteomes" id="UP000177682">
    <property type="component" value="Unassembled WGS sequence"/>
</dbReference>
<feature type="transmembrane region" description="Helical" evidence="5">
    <location>
        <begin position="288"/>
        <end position="306"/>
    </location>
</feature>
<gene>
    <name evidence="7" type="ORF">A3E29_04580</name>
</gene>